<feature type="binding site" description="covalent" evidence="8">
    <location>
        <position position="33"/>
    </location>
    <ligand>
        <name>heme c</name>
        <dbReference type="ChEBI" id="CHEBI:61717"/>
        <label>1</label>
    </ligand>
</feature>
<dbReference type="PANTHER" id="PTHR33751:SF9">
    <property type="entry name" value="CYTOCHROME C4"/>
    <property type="match status" value="1"/>
</dbReference>
<evidence type="ECO:0000256" key="3">
    <source>
        <dbReference type="ARBA" id="ARBA00022617"/>
    </source>
</evidence>
<proteinExistence type="predicted"/>
<dbReference type="OrthoDB" id="9773456at2"/>
<sequence>MKKIVFAVLLLNMLIAQAADNTGQTIAEKAAVCVACHGQQGNSSNPEWPNIAGQHAGYLRKQLLDFKQGKTRNAPAMTSILANLSDDDLTLLAGYYAAMPLAEGKTPAKYLERGEQLYRGGDLDKKITACIACHGPKGTGNGQAGFPVLSGQHAPYTILQLQLFKDHKRTNDLNSIMQDISARMSQEDMKAVAYYMQGLY</sequence>
<evidence type="ECO:0000313" key="12">
    <source>
        <dbReference type="EMBL" id="KTD62232.1"/>
    </source>
</evidence>
<keyword evidence="3 8" id="KW-0349">Heme</keyword>
<feature type="binding site" description="covalent" evidence="8">
    <location>
        <position position="133"/>
    </location>
    <ligand>
        <name>heme c</name>
        <dbReference type="ChEBI" id="CHEBI:61717"/>
        <label>2</label>
    </ligand>
</feature>
<evidence type="ECO:0000256" key="8">
    <source>
        <dbReference type="PIRSR" id="PIRSR000005-1"/>
    </source>
</evidence>
<dbReference type="AlphaFoldDB" id="A0A0W0YZG3"/>
<feature type="signal peptide" evidence="10">
    <location>
        <begin position="1"/>
        <end position="18"/>
    </location>
</feature>
<dbReference type="PIRSF" id="PIRSF000005">
    <property type="entry name" value="Cytochrome_c4"/>
    <property type="match status" value="1"/>
</dbReference>
<comment type="caution">
    <text evidence="12">The sequence shown here is derived from an EMBL/GenBank/DDBJ whole genome shotgun (WGS) entry which is preliminary data.</text>
</comment>
<feature type="binding site" description="axial binding residue" evidence="9">
    <location>
        <position position="177"/>
    </location>
    <ligand>
        <name>heme c</name>
        <dbReference type="ChEBI" id="CHEBI:61717"/>
        <label>2</label>
    </ligand>
    <ligandPart>
        <name>Fe</name>
        <dbReference type="ChEBI" id="CHEBI:18248"/>
    </ligandPart>
</feature>
<keyword evidence="13" id="KW-1185">Reference proteome</keyword>
<keyword evidence="2" id="KW-0813">Transport</keyword>
<evidence type="ECO:0000256" key="10">
    <source>
        <dbReference type="SAM" id="SignalP"/>
    </source>
</evidence>
<dbReference type="InterPro" id="IPR036909">
    <property type="entry name" value="Cyt_c-like_dom_sf"/>
</dbReference>
<dbReference type="InterPro" id="IPR050597">
    <property type="entry name" value="Cytochrome_c_Oxidase_Subunit"/>
</dbReference>
<dbReference type="SUPFAM" id="SSF46626">
    <property type="entry name" value="Cytochrome c"/>
    <property type="match status" value="2"/>
</dbReference>
<dbReference type="InterPro" id="IPR024167">
    <property type="entry name" value="Cytochrome_c4-like"/>
</dbReference>
<evidence type="ECO:0000256" key="2">
    <source>
        <dbReference type="ARBA" id="ARBA00022448"/>
    </source>
</evidence>
<feature type="binding site" description="covalent" evidence="8">
    <location>
        <position position="130"/>
    </location>
    <ligand>
        <name>heme c</name>
        <dbReference type="ChEBI" id="CHEBI:61717"/>
        <label>2</label>
    </ligand>
</feature>
<feature type="domain" description="Cytochrome c" evidence="11">
    <location>
        <begin position="18"/>
        <end position="100"/>
    </location>
</feature>
<feature type="binding site" description="covalent" evidence="8">
    <location>
        <position position="36"/>
    </location>
    <ligand>
        <name>heme c</name>
        <dbReference type="ChEBI" id="CHEBI:61717"/>
        <label>1</label>
    </ligand>
</feature>
<dbReference type="Gene3D" id="1.10.760.10">
    <property type="entry name" value="Cytochrome c-like domain"/>
    <property type="match status" value="2"/>
</dbReference>
<evidence type="ECO:0000256" key="5">
    <source>
        <dbReference type="ARBA" id="ARBA00022764"/>
    </source>
</evidence>
<dbReference type="PROSITE" id="PS51007">
    <property type="entry name" value="CYTC"/>
    <property type="match status" value="2"/>
</dbReference>
<feature type="domain" description="Cytochrome c" evidence="11">
    <location>
        <begin position="109"/>
        <end position="200"/>
    </location>
</feature>
<dbReference type="GO" id="GO:0042597">
    <property type="term" value="C:periplasmic space"/>
    <property type="evidence" value="ECO:0007669"/>
    <property type="project" value="UniProtKB-SubCell"/>
</dbReference>
<feature type="chain" id="PRO_5006918120" evidence="10">
    <location>
        <begin position="19"/>
        <end position="200"/>
    </location>
</feature>
<name>A0A0W0YZG3_LEGSP</name>
<evidence type="ECO:0000256" key="1">
    <source>
        <dbReference type="ARBA" id="ARBA00004418"/>
    </source>
</evidence>
<dbReference type="EMBL" id="LNYX01000030">
    <property type="protein sequence ID" value="KTD62232.1"/>
    <property type="molecule type" value="Genomic_DNA"/>
</dbReference>
<evidence type="ECO:0000256" key="4">
    <source>
        <dbReference type="ARBA" id="ARBA00022723"/>
    </source>
</evidence>
<dbReference type="GO" id="GO:0020037">
    <property type="term" value="F:heme binding"/>
    <property type="evidence" value="ECO:0007669"/>
    <property type="project" value="InterPro"/>
</dbReference>
<feature type="binding site" description="axial binding residue" evidence="9">
    <location>
        <position position="77"/>
    </location>
    <ligand>
        <name>heme c</name>
        <dbReference type="ChEBI" id="CHEBI:61717"/>
        <label>1</label>
    </ligand>
    <ligandPart>
        <name>Fe</name>
        <dbReference type="ChEBI" id="CHEBI:18248"/>
    </ligandPart>
</feature>
<reference evidence="12 13" key="1">
    <citation type="submission" date="2015-11" db="EMBL/GenBank/DDBJ databases">
        <title>Genomic analysis of 38 Legionella species identifies large and diverse effector repertoires.</title>
        <authorList>
            <person name="Burstein D."/>
            <person name="Amaro F."/>
            <person name="Zusman T."/>
            <person name="Lifshitz Z."/>
            <person name="Cohen O."/>
            <person name="Gilbert J.A."/>
            <person name="Pupko T."/>
            <person name="Shuman H.A."/>
            <person name="Segal G."/>
        </authorList>
    </citation>
    <scope>NUCLEOTIDE SEQUENCE [LARGE SCALE GENOMIC DNA]</scope>
    <source>
        <strain evidence="12 13">Mt.St.Helens-9</strain>
    </source>
</reference>
<gene>
    <name evidence="12" type="primary">cyc4</name>
    <name evidence="12" type="ORF">Lspi_2082</name>
</gene>
<comment type="subcellular location">
    <subcellularLocation>
        <location evidence="1">Periplasm</location>
    </subcellularLocation>
</comment>
<evidence type="ECO:0000313" key="13">
    <source>
        <dbReference type="Proteomes" id="UP000054877"/>
    </source>
</evidence>
<evidence type="ECO:0000256" key="6">
    <source>
        <dbReference type="ARBA" id="ARBA00022982"/>
    </source>
</evidence>
<accession>A0A0W0YZG3</accession>
<dbReference type="Proteomes" id="UP000054877">
    <property type="component" value="Unassembled WGS sequence"/>
</dbReference>
<dbReference type="STRING" id="452.Lspi_2082"/>
<protein>
    <submittedName>
        <fullName evidence="12">Cytochrome c4</fullName>
    </submittedName>
</protein>
<comment type="PTM">
    <text evidence="8">Binds 2 heme c groups covalently per subunit.</text>
</comment>
<evidence type="ECO:0000256" key="7">
    <source>
        <dbReference type="ARBA" id="ARBA00023004"/>
    </source>
</evidence>
<dbReference type="Pfam" id="PF00034">
    <property type="entry name" value="Cytochrom_C"/>
    <property type="match status" value="2"/>
</dbReference>
<dbReference type="PANTHER" id="PTHR33751">
    <property type="entry name" value="CBB3-TYPE CYTOCHROME C OXIDASE SUBUNIT FIXP"/>
    <property type="match status" value="1"/>
</dbReference>
<organism evidence="12 13">
    <name type="scientific">Legionella spiritensis</name>
    <dbReference type="NCBI Taxonomy" id="452"/>
    <lineage>
        <taxon>Bacteria</taxon>
        <taxon>Pseudomonadati</taxon>
        <taxon>Pseudomonadota</taxon>
        <taxon>Gammaproteobacteria</taxon>
        <taxon>Legionellales</taxon>
        <taxon>Legionellaceae</taxon>
        <taxon>Legionella</taxon>
    </lineage>
</organism>
<evidence type="ECO:0000256" key="9">
    <source>
        <dbReference type="PIRSR" id="PIRSR000005-2"/>
    </source>
</evidence>
<dbReference type="PATRIC" id="fig|452.5.peg.2291"/>
<feature type="binding site" description="axial binding residue" evidence="9">
    <location>
        <position position="37"/>
    </location>
    <ligand>
        <name>heme c</name>
        <dbReference type="ChEBI" id="CHEBI:61717"/>
        <label>1</label>
    </ligand>
    <ligandPart>
        <name>Fe</name>
        <dbReference type="ChEBI" id="CHEBI:18248"/>
    </ligandPart>
</feature>
<keyword evidence="6" id="KW-0249">Electron transport</keyword>
<dbReference type="InterPro" id="IPR009056">
    <property type="entry name" value="Cyt_c-like_dom"/>
</dbReference>
<evidence type="ECO:0000259" key="11">
    <source>
        <dbReference type="PROSITE" id="PS51007"/>
    </source>
</evidence>
<dbReference type="GO" id="GO:0009055">
    <property type="term" value="F:electron transfer activity"/>
    <property type="evidence" value="ECO:0007669"/>
    <property type="project" value="InterPro"/>
</dbReference>
<keyword evidence="7 9" id="KW-0408">Iron</keyword>
<keyword evidence="10" id="KW-0732">Signal</keyword>
<keyword evidence="4 9" id="KW-0479">Metal-binding</keyword>
<keyword evidence="5" id="KW-0574">Periplasm</keyword>
<feature type="binding site" description="axial binding residue" evidence="9">
    <location>
        <position position="134"/>
    </location>
    <ligand>
        <name>heme c</name>
        <dbReference type="ChEBI" id="CHEBI:61717"/>
        <label>2</label>
    </ligand>
    <ligandPart>
        <name>Fe</name>
        <dbReference type="ChEBI" id="CHEBI:18248"/>
    </ligandPart>
</feature>
<dbReference type="GO" id="GO:0005506">
    <property type="term" value="F:iron ion binding"/>
    <property type="evidence" value="ECO:0007669"/>
    <property type="project" value="InterPro"/>
</dbReference>